<comment type="similarity">
    <text evidence="1">Belongs to the sigma-70 factor family. ECF subfamily.</text>
</comment>
<feature type="domain" description="RNA polymerase sigma-70 region 2" evidence="3">
    <location>
        <begin position="38"/>
        <end position="94"/>
    </location>
</feature>
<dbReference type="Proteomes" id="UP000276953">
    <property type="component" value="Unassembled WGS sequence"/>
</dbReference>
<accession>A0A432DS96</accession>
<keyword evidence="1" id="KW-0238">DNA-binding</keyword>
<dbReference type="AlphaFoldDB" id="A0A432DS96"/>
<dbReference type="GO" id="GO:0016987">
    <property type="term" value="F:sigma factor activity"/>
    <property type="evidence" value="ECO:0007669"/>
    <property type="project" value="UniProtKB-KW"/>
</dbReference>
<dbReference type="SUPFAM" id="SSF88946">
    <property type="entry name" value="Sigma2 domain of RNA polymerase sigma factors"/>
    <property type="match status" value="1"/>
</dbReference>
<name>A0A432DS96_9FLAO</name>
<organism evidence="4 5">
    <name type="scientific">Chryseobacterium arthrosphaerae</name>
    <dbReference type="NCBI Taxonomy" id="651561"/>
    <lineage>
        <taxon>Bacteria</taxon>
        <taxon>Pseudomonadati</taxon>
        <taxon>Bacteroidota</taxon>
        <taxon>Flavobacteriia</taxon>
        <taxon>Flavobacteriales</taxon>
        <taxon>Weeksellaceae</taxon>
        <taxon>Chryseobacterium group</taxon>
        <taxon>Chryseobacterium</taxon>
    </lineage>
</organism>
<dbReference type="InterPro" id="IPR013325">
    <property type="entry name" value="RNA_pol_sigma_r2"/>
</dbReference>
<evidence type="ECO:0000256" key="2">
    <source>
        <dbReference type="SAM" id="Phobius"/>
    </source>
</evidence>
<reference evidence="4 5" key="1">
    <citation type="submission" date="2018-12" db="EMBL/GenBank/DDBJ databases">
        <title>Draft Genome Sequence of Chryseobacterium arthrosphaerae strain ED882-96 Isolated from the Blood of a Patient with Liver Cirrhosis in Taiwan.</title>
        <authorList>
            <person name="Lin J.-N."/>
            <person name="Lai C.-H."/>
            <person name="Yang C.-H."/>
            <person name="Huang Y.-H."/>
        </authorList>
    </citation>
    <scope>NUCLEOTIDE SEQUENCE [LARGE SCALE GENOMIC DNA]</scope>
    <source>
        <strain evidence="4 5">ED882-96</strain>
    </source>
</reference>
<evidence type="ECO:0000256" key="1">
    <source>
        <dbReference type="RuleBase" id="RU000716"/>
    </source>
</evidence>
<protein>
    <recommendedName>
        <fullName evidence="1">RNA polymerase sigma factor</fullName>
    </recommendedName>
</protein>
<evidence type="ECO:0000259" key="3">
    <source>
        <dbReference type="Pfam" id="PF04542"/>
    </source>
</evidence>
<dbReference type="InterPro" id="IPR000838">
    <property type="entry name" value="RNA_pol_sigma70_ECF_CS"/>
</dbReference>
<keyword evidence="1" id="KW-0804">Transcription</keyword>
<dbReference type="PROSITE" id="PS01063">
    <property type="entry name" value="SIGMA70_ECF"/>
    <property type="match status" value="1"/>
</dbReference>
<dbReference type="GO" id="GO:0006352">
    <property type="term" value="P:DNA-templated transcription initiation"/>
    <property type="evidence" value="ECO:0007669"/>
    <property type="project" value="InterPro"/>
</dbReference>
<comment type="caution">
    <text evidence="4">The sequence shown here is derived from an EMBL/GenBank/DDBJ whole genome shotgun (WGS) entry which is preliminary data.</text>
</comment>
<keyword evidence="2" id="KW-0472">Membrane</keyword>
<dbReference type="Pfam" id="PF04542">
    <property type="entry name" value="Sigma70_r2"/>
    <property type="match status" value="1"/>
</dbReference>
<keyword evidence="2" id="KW-0812">Transmembrane</keyword>
<proteinExistence type="inferred from homology"/>
<dbReference type="Gene3D" id="1.10.1740.10">
    <property type="match status" value="1"/>
</dbReference>
<keyword evidence="1" id="KW-0805">Transcription regulation</keyword>
<feature type="transmembrane region" description="Helical" evidence="2">
    <location>
        <begin position="136"/>
        <end position="156"/>
    </location>
</feature>
<evidence type="ECO:0000313" key="4">
    <source>
        <dbReference type="EMBL" id="RTZ46006.1"/>
    </source>
</evidence>
<keyword evidence="1" id="KW-0731">Sigma factor</keyword>
<gene>
    <name evidence="4" type="ORF">EJ377_15390</name>
</gene>
<dbReference type="EMBL" id="RYFC01000003">
    <property type="protein sequence ID" value="RTZ46006.1"/>
    <property type="molecule type" value="Genomic_DNA"/>
</dbReference>
<evidence type="ECO:0000313" key="5">
    <source>
        <dbReference type="Proteomes" id="UP000276953"/>
    </source>
</evidence>
<keyword evidence="2" id="KW-1133">Transmembrane helix</keyword>
<sequence length="166" mass="19406">MTSGNGRFNSIFVVKINTLMTKTHDWQKSTVHTPKTPGICRRYIQDIHTAEDVLQDSFMAGIQNIHQLKDEQMLFAWLKKIVVNNALQYLRKAAKKLFSPKSLQKSLKFHSLWTTIPKKKLMFSPMISHRKNCCPLLTVFLFTINPYLIYILWNIILTLKLPVSWE</sequence>
<dbReference type="InterPro" id="IPR007627">
    <property type="entry name" value="RNA_pol_sigma70_r2"/>
</dbReference>
<dbReference type="GO" id="GO:0003677">
    <property type="term" value="F:DNA binding"/>
    <property type="evidence" value="ECO:0007669"/>
    <property type="project" value="UniProtKB-KW"/>
</dbReference>